<evidence type="ECO:0000313" key="1">
    <source>
        <dbReference type="EMBL" id="JAH84527.1"/>
    </source>
</evidence>
<reference evidence="1" key="1">
    <citation type="submission" date="2014-11" db="EMBL/GenBank/DDBJ databases">
        <authorList>
            <person name="Amaro Gonzalez C."/>
        </authorList>
    </citation>
    <scope>NUCLEOTIDE SEQUENCE</scope>
</reference>
<reference evidence="1" key="2">
    <citation type="journal article" date="2015" name="Fish Shellfish Immunol.">
        <title>Early steps in the European eel (Anguilla anguilla)-Vibrio vulnificus interaction in the gills: Role of the RtxA13 toxin.</title>
        <authorList>
            <person name="Callol A."/>
            <person name="Pajuelo D."/>
            <person name="Ebbesson L."/>
            <person name="Teles M."/>
            <person name="MacKenzie S."/>
            <person name="Amaro C."/>
        </authorList>
    </citation>
    <scope>NUCLEOTIDE SEQUENCE</scope>
</reference>
<organism evidence="1">
    <name type="scientific">Anguilla anguilla</name>
    <name type="common">European freshwater eel</name>
    <name type="synonym">Muraena anguilla</name>
    <dbReference type="NCBI Taxonomy" id="7936"/>
    <lineage>
        <taxon>Eukaryota</taxon>
        <taxon>Metazoa</taxon>
        <taxon>Chordata</taxon>
        <taxon>Craniata</taxon>
        <taxon>Vertebrata</taxon>
        <taxon>Euteleostomi</taxon>
        <taxon>Actinopterygii</taxon>
        <taxon>Neopterygii</taxon>
        <taxon>Teleostei</taxon>
        <taxon>Anguilliformes</taxon>
        <taxon>Anguillidae</taxon>
        <taxon>Anguilla</taxon>
    </lineage>
</organism>
<dbReference type="EMBL" id="GBXM01024050">
    <property type="protein sequence ID" value="JAH84527.1"/>
    <property type="molecule type" value="Transcribed_RNA"/>
</dbReference>
<protein>
    <submittedName>
        <fullName evidence="1">Uncharacterized protein</fullName>
    </submittedName>
</protein>
<accession>A0A0E9W2E9</accession>
<proteinExistence type="predicted"/>
<name>A0A0E9W2E9_ANGAN</name>
<dbReference type="AlphaFoldDB" id="A0A0E9W2E9"/>
<sequence length="58" mass="6499">MEKKVFWLDIFPSTTILQDHILEGNTVTLLAKVFIPLKSHTGPSLAINSCLRCNGVMR</sequence>